<dbReference type="STRING" id="2015173.A0A026WSP4"/>
<protein>
    <submittedName>
        <fullName evidence="2">DnaJ-like protein subfamily C member</fullName>
    </submittedName>
</protein>
<dbReference type="GO" id="GO:0015035">
    <property type="term" value="F:protein-disulfide reductase activity"/>
    <property type="evidence" value="ECO:0007669"/>
    <property type="project" value="TreeGrafter"/>
</dbReference>
<dbReference type="GO" id="GO:0036498">
    <property type="term" value="P:IRE1-mediated unfolded protein response"/>
    <property type="evidence" value="ECO:0007669"/>
    <property type="project" value="TreeGrafter"/>
</dbReference>
<dbReference type="GO" id="GO:0016671">
    <property type="term" value="F:oxidoreductase activity, acting on a sulfur group of donors, disulfide as acceptor"/>
    <property type="evidence" value="ECO:0007669"/>
    <property type="project" value="TreeGrafter"/>
</dbReference>
<dbReference type="PROSITE" id="PS51352">
    <property type="entry name" value="THIOREDOXIN_2"/>
    <property type="match status" value="2"/>
</dbReference>
<accession>A0A026WSP4</accession>
<dbReference type="AlphaFoldDB" id="A0A026WSP4"/>
<dbReference type="PANTHER" id="PTHR44340:SF1">
    <property type="entry name" value="DNAJ HOMOLOG SUBFAMILY C MEMBER 10"/>
    <property type="match status" value="1"/>
</dbReference>
<dbReference type="Proteomes" id="UP000053097">
    <property type="component" value="Unassembled WGS sequence"/>
</dbReference>
<keyword evidence="3" id="KW-1185">Reference proteome</keyword>
<dbReference type="InterPro" id="IPR036249">
    <property type="entry name" value="Thioredoxin-like_sf"/>
</dbReference>
<sequence>MPPLTLTNSDSSWFVNFYSPRCSHCHHSAPTWKEVAKLLDGVVKIASFNCEYDRHFCHQVGVRAYPTQLYYKKNSQHGIRYTGENTQVAIMRFALDRLDIYVPKISDVQWKRFLRGKDIVERPMLIFTCGDHQNCFSPDDRLVVAATFDKLIDVKVFTCADGNCHDNVSRNTHAVYLPIYNASSWEPVFFDGLSDVNALVEKLLDHLPAPRELTDNDFTIIKGTEADVAWLICFYLGDSAAIDLQMRKLSISGVNLGKIHCGRNGQLCSTLGVNRYPIWGMLKPGGAFELDHGKSSNNDIIKFAQLSVKTTNVQALTLEEAVSILHRHNGDEVWFLDWYTPWCPPCIQFLMELRRASLEFDASIVRFGTIDCTVHTALCRQHSIQYYPTAMLVNGSSTHLFTIQKTAANVIQFINEKRNPSVIELTSESFRRKLARKKSKVMWIVDYFVSWCGPCQRLAPEWVAVAKALSSLPFVNVASVDCEAEASLCSFQGVHSYPNIRMYPLGSEGLSTVALYNGQRDSWSMLTWITSFLPKRIRDLTASDYQRVLDSKHTWIVDFYLPHCWPCQKMEPELAIASHLVEKVKFGRINCNFYVNECAHVKVFPTLVLYDPKRTRKNDGVKIDATTAAAIRDKVLQITNPRLEHDEL</sequence>
<dbReference type="InterPro" id="IPR013766">
    <property type="entry name" value="Thioredoxin_domain"/>
</dbReference>
<dbReference type="OrthoDB" id="5810603at2759"/>
<organism evidence="2 3">
    <name type="scientific">Ooceraea biroi</name>
    <name type="common">Clonal raider ant</name>
    <name type="synonym">Cerapachys biroi</name>
    <dbReference type="NCBI Taxonomy" id="2015173"/>
    <lineage>
        <taxon>Eukaryota</taxon>
        <taxon>Metazoa</taxon>
        <taxon>Ecdysozoa</taxon>
        <taxon>Arthropoda</taxon>
        <taxon>Hexapoda</taxon>
        <taxon>Insecta</taxon>
        <taxon>Pterygota</taxon>
        <taxon>Neoptera</taxon>
        <taxon>Endopterygota</taxon>
        <taxon>Hymenoptera</taxon>
        <taxon>Apocrita</taxon>
        <taxon>Aculeata</taxon>
        <taxon>Formicoidea</taxon>
        <taxon>Formicidae</taxon>
        <taxon>Dorylinae</taxon>
        <taxon>Ooceraea</taxon>
    </lineage>
</organism>
<dbReference type="InterPro" id="IPR052460">
    <property type="entry name" value="ER_disulfide_reductase"/>
</dbReference>
<dbReference type="EMBL" id="KK107111">
    <property type="protein sequence ID" value="EZA59003.1"/>
    <property type="molecule type" value="Genomic_DNA"/>
</dbReference>
<dbReference type="PROSITE" id="PS00194">
    <property type="entry name" value="THIOREDOXIN_1"/>
    <property type="match status" value="1"/>
</dbReference>
<feature type="domain" description="Thioredoxin" evidence="1">
    <location>
        <begin position="1"/>
        <end position="100"/>
    </location>
</feature>
<dbReference type="SUPFAM" id="SSF52833">
    <property type="entry name" value="Thioredoxin-like"/>
    <property type="match status" value="5"/>
</dbReference>
<gene>
    <name evidence="2" type="ORF">X777_16963</name>
</gene>
<dbReference type="InterPro" id="IPR017937">
    <property type="entry name" value="Thioredoxin_CS"/>
</dbReference>
<dbReference type="GO" id="GO:0051787">
    <property type="term" value="F:misfolded protein binding"/>
    <property type="evidence" value="ECO:0007669"/>
    <property type="project" value="TreeGrafter"/>
</dbReference>
<dbReference type="GO" id="GO:0005788">
    <property type="term" value="C:endoplasmic reticulum lumen"/>
    <property type="evidence" value="ECO:0007669"/>
    <property type="project" value="TreeGrafter"/>
</dbReference>
<dbReference type="Gene3D" id="3.40.30.10">
    <property type="entry name" value="Glutaredoxin"/>
    <property type="match status" value="5"/>
</dbReference>
<reference evidence="2 3" key="1">
    <citation type="journal article" date="2014" name="Curr. Biol.">
        <title>The genome of the clonal raider ant Cerapachys biroi.</title>
        <authorList>
            <person name="Oxley P.R."/>
            <person name="Ji L."/>
            <person name="Fetter-Pruneda I."/>
            <person name="McKenzie S.K."/>
            <person name="Li C."/>
            <person name="Hu H."/>
            <person name="Zhang G."/>
            <person name="Kronauer D.J."/>
        </authorList>
    </citation>
    <scope>NUCLEOTIDE SEQUENCE [LARGE SCALE GENOMIC DNA]</scope>
</reference>
<name>A0A026WSP4_OOCBI</name>
<dbReference type="PANTHER" id="PTHR44340">
    <property type="entry name" value="DNAJ HOMOLOG SUBFAMILY C MEMBER 10"/>
    <property type="match status" value="1"/>
</dbReference>
<proteinExistence type="predicted"/>
<feature type="domain" description="Thioredoxin" evidence="1">
    <location>
        <begin position="279"/>
        <end position="439"/>
    </location>
</feature>
<evidence type="ECO:0000313" key="3">
    <source>
        <dbReference type="Proteomes" id="UP000053097"/>
    </source>
</evidence>
<dbReference type="Pfam" id="PF00085">
    <property type="entry name" value="Thioredoxin"/>
    <property type="match status" value="4"/>
</dbReference>
<evidence type="ECO:0000259" key="1">
    <source>
        <dbReference type="PROSITE" id="PS51352"/>
    </source>
</evidence>
<evidence type="ECO:0000313" key="2">
    <source>
        <dbReference type="EMBL" id="EZA59003.1"/>
    </source>
</evidence>
<dbReference type="OMA" id="APTWRKF"/>